<evidence type="ECO:0000313" key="3">
    <source>
        <dbReference type="Proteomes" id="UP000785679"/>
    </source>
</evidence>
<accession>A0A8J8NYM8</accession>
<evidence type="ECO:0000313" key="2">
    <source>
        <dbReference type="EMBL" id="TNV84053.1"/>
    </source>
</evidence>
<keyword evidence="1" id="KW-0812">Transmembrane</keyword>
<feature type="transmembrane region" description="Helical" evidence="1">
    <location>
        <begin position="21"/>
        <end position="41"/>
    </location>
</feature>
<keyword evidence="1" id="KW-1133">Transmembrane helix</keyword>
<dbReference type="Proteomes" id="UP000785679">
    <property type="component" value="Unassembled WGS sequence"/>
</dbReference>
<dbReference type="EMBL" id="RRYP01003186">
    <property type="protein sequence ID" value="TNV84053.1"/>
    <property type="molecule type" value="Genomic_DNA"/>
</dbReference>
<protein>
    <submittedName>
        <fullName evidence="2">Uncharacterized protein</fullName>
    </submittedName>
</protein>
<dbReference type="AlphaFoldDB" id="A0A8J8NYM8"/>
<keyword evidence="1" id="KW-0472">Membrane</keyword>
<reference evidence="2" key="1">
    <citation type="submission" date="2019-06" db="EMBL/GenBank/DDBJ databases">
        <authorList>
            <person name="Zheng W."/>
        </authorList>
    </citation>
    <scope>NUCLEOTIDE SEQUENCE</scope>
    <source>
        <strain evidence="2">QDHG01</strain>
    </source>
</reference>
<comment type="caution">
    <text evidence="2">The sequence shown here is derived from an EMBL/GenBank/DDBJ whole genome shotgun (WGS) entry which is preliminary data.</text>
</comment>
<organism evidence="2 3">
    <name type="scientific">Halteria grandinella</name>
    <dbReference type="NCBI Taxonomy" id="5974"/>
    <lineage>
        <taxon>Eukaryota</taxon>
        <taxon>Sar</taxon>
        <taxon>Alveolata</taxon>
        <taxon>Ciliophora</taxon>
        <taxon>Intramacronucleata</taxon>
        <taxon>Spirotrichea</taxon>
        <taxon>Stichotrichia</taxon>
        <taxon>Sporadotrichida</taxon>
        <taxon>Halteriidae</taxon>
        <taxon>Halteria</taxon>
    </lineage>
</organism>
<proteinExistence type="predicted"/>
<sequence length="97" mass="10835">MRQTPTSRAWDLKYRRCAKLWKLKIIWLCGRDAFITGVLSLSHGVMIAQWVHYGFLLSGMLGIYTVPRISVLPATISEIPSDVISSSISKNRALSGV</sequence>
<keyword evidence="3" id="KW-1185">Reference proteome</keyword>
<gene>
    <name evidence="2" type="ORF">FGO68_gene10315</name>
</gene>
<name>A0A8J8NYM8_HALGN</name>
<evidence type="ECO:0000256" key="1">
    <source>
        <dbReference type="SAM" id="Phobius"/>
    </source>
</evidence>